<evidence type="ECO:0000313" key="3">
    <source>
        <dbReference type="Proteomes" id="UP001302676"/>
    </source>
</evidence>
<feature type="region of interest" description="Disordered" evidence="1">
    <location>
        <begin position="316"/>
        <end position="340"/>
    </location>
</feature>
<reference evidence="2" key="1">
    <citation type="journal article" date="2023" name="Mol. Phylogenet. Evol.">
        <title>Genome-scale phylogeny and comparative genomics of the fungal order Sordariales.</title>
        <authorList>
            <person name="Hensen N."/>
            <person name="Bonometti L."/>
            <person name="Westerberg I."/>
            <person name="Brannstrom I.O."/>
            <person name="Guillou S."/>
            <person name="Cros-Aarteil S."/>
            <person name="Calhoun S."/>
            <person name="Haridas S."/>
            <person name="Kuo A."/>
            <person name="Mondo S."/>
            <person name="Pangilinan J."/>
            <person name="Riley R."/>
            <person name="LaButti K."/>
            <person name="Andreopoulos B."/>
            <person name="Lipzen A."/>
            <person name="Chen C."/>
            <person name="Yan M."/>
            <person name="Daum C."/>
            <person name="Ng V."/>
            <person name="Clum A."/>
            <person name="Steindorff A."/>
            <person name="Ohm R.A."/>
            <person name="Martin F."/>
            <person name="Silar P."/>
            <person name="Natvig D.O."/>
            <person name="Lalanne C."/>
            <person name="Gautier V."/>
            <person name="Ament-Velasquez S.L."/>
            <person name="Kruys A."/>
            <person name="Hutchinson M.I."/>
            <person name="Powell A.J."/>
            <person name="Barry K."/>
            <person name="Miller A.N."/>
            <person name="Grigoriev I.V."/>
            <person name="Debuchy R."/>
            <person name="Gladieux P."/>
            <person name="Hiltunen Thoren M."/>
            <person name="Johannesson H."/>
        </authorList>
    </citation>
    <scope>NUCLEOTIDE SEQUENCE</scope>
    <source>
        <strain evidence="2">CBS 141.50</strain>
    </source>
</reference>
<gene>
    <name evidence="2" type="ORF">C8A04DRAFT_29487</name>
</gene>
<dbReference type="EMBL" id="MU853592">
    <property type="protein sequence ID" value="KAK4142910.1"/>
    <property type="molecule type" value="Genomic_DNA"/>
</dbReference>
<feature type="compositionally biased region" description="Polar residues" evidence="1">
    <location>
        <begin position="118"/>
        <end position="141"/>
    </location>
</feature>
<sequence>MPSSPKYKSARYNLSIPQGLLDSPAAKRAKRSRRNRKNRARNASKSSPTTNDQVSSGHSVSAEGTFARKETPIPPPTMPQSQNFSFSMKDEKGKSSIGYENNTKQSNSAPGKDPKNGTWVNSSQIVANTRKTRAEPQSNDRWGQLHNRFSYYEPPADPGPSKPWVAKSPAPQPKELTPYSEFTPKRSMTFKDYPNPVANRLPPVIQVSPEPRKRKRAASAKESTQTTTAAAPGNNSGASMTPTINLITSDEMSSAPTSATIPVTSPIPTSTPSHAASSESKTLKAINKRLKSIEAGLAALTTTTAAAAAAAHSGSSVAGSSNAAQGDSQTRGHGQGLKGMDPRMIEQFNRVHEDIRLTGDHLVRNQMRATIRHNTIFDFLVKIAEDVTTLNGEVARLRKTGAEGQDGDGDGDTKGKGVARASPSGSQTPHRRGTPTSPAKKEETYLERLRKSRNTLRSLLGIYMTEMNAADNEEDVEKHATLVEAYAKDVFSTFL</sequence>
<organism evidence="2 3">
    <name type="scientific">Dichotomopilus funicola</name>
    <dbReference type="NCBI Taxonomy" id="1934379"/>
    <lineage>
        <taxon>Eukaryota</taxon>
        <taxon>Fungi</taxon>
        <taxon>Dikarya</taxon>
        <taxon>Ascomycota</taxon>
        <taxon>Pezizomycotina</taxon>
        <taxon>Sordariomycetes</taxon>
        <taxon>Sordariomycetidae</taxon>
        <taxon>Sordariales</taxon>
        <taxon>Chaetomiaceae</taxon>
        <taxon>Dichotomopilus</taxon>
    </lineage>
</organism>
<feature type="compositionally biased region" description="Polar residues" evidence="1">
    <location>
        <begin position="98"/>
        <end position="109"/>
    </location>
</feature>
<feature type="region of interest" description="Disordered" evidence="1">
    <location>
        <begin position="1"/>
        <end position="239"/>
    </location>
</feature>
<dbReference type="RefSeq" id="XP_062636281.1">
    <property type="nucleotide sequence ID" value="XM_062781026.1"/>
</dbReference>
<feature type="region of interest" description="Disordered" evidence="1">
    <location>
        <begin position="398"/>
        <end position="444"/>
    </location>
</feature>
<evidence type="ECO:0000313" key="2">
    <source>
        <dbReference type="EMBL" id="KAK4142910.1"/>
    </source>
</evidence>
<accession>A0AAN6ZKS5</accession>
<protein>
    <submittedName>
        <fullName evidence="2">Uncharacterized protein</fullName>
    </submittedName>
</protein>
<proteinExistence type="predicted"/>
<reference evidence="2" key="2">
    <citation type="submission" date="2023-05" db="EMBL/GenBank/DDBJ databases">
        <authorList>
            <consortium name="Lawrence Berkeley National Laboratory"/>
            <person name="Steindorff A."/>
            <person name="Hensen N."/>
            <person name="Bonometti L."/>
            <person name="Westerberg I."/>
            <person name="Brannstrom I.O."/>
            <person name="Guillou S."/>
            <person name="Cros-Aarteil S."/>
            <person name="Calhoun S."/>
            <person name="Haridas S."/>
            <person name="Kuo A."/>
            <person name="Mondo S."/>
            <person name="Pangilinan J."/>
            <person name="Riley R."/>
            <person name="Labutti K."/>
            <person name="Andreopoulos B."/>
            <person name="Lipzen A."/>
            <person name="Chen C."/>
            <person name="Yanf M."/>
            <person name="Daum C."/>
            <person name="Ng V."/>
            <person name="Clum A."/>
            <person name="Ohm R."/>
            <person name="Martin F."/>
            <person name="Silar P."/>
            <person name="Natvig D."/>
            <person name="Lalanne C."/>
            <person name="Gautier V."/>
            <person name="Ament-Velasquez S.L."/>
            <person name="Kruys A."/>
            <person name="Hutchinson M.I."/>
            <person name="Powell A.J."/>
            <person name="Barry K."/>
            <person name="Miller A.N."/>
            <person name="Grigoriev I.V."/>
            <person name="Debuchy R."/>
            <person name="Gladieux P."/>
            <person name="Thoren M.H."/>
            <person name="Johannesson H."/>
        </authorList>
    </citation>
    <scope>NUCLEOTIDE SEQUENCE</scope>
    <source>
        <strain evidence="2">CBS 141.50</strain>
    </source>
</reference>
<keyword evidence="3" id="KW-1185">Reference proteome</keyword>
<dbReference type="Proteomes" id="UP001302676">
    <property type="component" value="Unassembled WGS sequence"/>
</dbReference>
<dbReference type="AlphaFoldDB" id="A0AAN6ZKS5"/>
<evidence type="ECO:0000256" key="1">
    <source>
        <dbReference type="SAM" id="MobiDB-lite"/>
    </source>
</evidence>
<comment type="caution">
    <text evidence="2">The sequence shown here is derived from an EMBL/GenBank/DDBJ whole genome shotgun (WGS) entry which is preliminary data.</text>
</comment>
<name>A0AAN6ZKS5_9PEZI</name>
<feature type="compositionally biased region" description="Polar residues" evidence="1">
    <location>
        <begin position="48"/>
        <end position="59"/>
    </location>
</feature>
<feature type="compositionally biased region" description="Polar residues" evidence="1">
    <location>
        <begin position="221"/>
        <end position="239"/>
    </location>
</feature>
<feature type="compositionally biased region" description="Basic residues" evidence="1">
    <location>
        <begin position="27"/>
        <end position="42"/>
    </location>
</feature>
<dbReference type="GeneID" id="87817639"/>
<feature type="compositionally biased region" description="Low complexity" evidence="1">
    <location>
        <begin position="316"/>
        <end position="326"/>
    </location>
</feature>